<dbReference type="SUPFAM" id="SSF53383">
    <property type="entry name" value="PLP-dependent transferases"/>
    <property type="match status" value="1"/>
</dbReference>
<comment type="cofactor">
    <cofactor evidence="1 6">
        <name>pyridoxal 5'-phosphate</name>
        <dbReference type="ChEBI" id="CHEBI:597326"/>
    </cofactor>
</comment>
<proteinExistence type="inferred from homology"/>
<dbReference type="InterPro" id="IPR050596">
    <property type="entry name" value="AspAT/PAT-like"/>
</dbReference>
<dbReference type="PRINTS" id="PR00753">
    <property type="entry name" value="ACCSYNTHASE"/>
</dbReference>
<dbReference type="PATRIC" id="fig|1265861.3.peg.1586"/>
<keyword evidence="4 6" id="KW-0808">Transferase</keyword>
<feature type="domain" description="Aminotransferase class I/classII large" evidence="7">
    <location>
        <begin position="30"/>
        <end position="375"/>
    </location>
</feature>
<comment type="similarity">
    <text evidence="2 6">Belongs to the class-I pyridoxal-phosphate-dependent aminotransferase family.</text>
</comment>
<evidence type="ECO:0000313" key="9">
    <source>
        <dbReference type="Proteomes" id="UP000019243"/>
    </source>
</evidence>
<dbReference type="Gene3D" id="3.90.1150.10">
    <property type="entry name" value="Aspartate Aminotransferase, domain 1"/>
    <property type="match status" value="1"/>
</dbReference>
<dbReference type="AlphaFoldDB" id="W7CI80"/>
<dbReference type="GO" id="GO:0008483">
    <property type="term" value="F:transaminase activity"/>
    <property type="evidence" value="ECO:0007669"/>
    <property type="project" value="UniProtKB-KW"/>
</dbReference>
<evidence type="ECO:0000259" key="7">
    <source>
        <dbReference type="Pfam" id="PF00155"/>
    </source>
</evidence>
<evidence type="ECO:0000256" key="2">
    <source>
        <dbReference type="ARBA" id="ARBA00007441"/>
    </source>
</evidence>
<dbReference type="OrthoDB" id="9802328at2"/>
<sequence>MVLPLNTRVYDIQISGIRQFSDQVGVIPGIIPLTLGAPNFPTPLHIKEAAKQAIDNNITNYTPNAGFLSTREAAARYFAKKYDLVYDPKTEIVITVGATEAIDLALKTVLNPGDDVLVPDPLYPGYEAPIHLAGANMVVMDTTTTAFKVTPALLDAYVTPTTKALILAYPCNPTGVTYTKEEAIILAAKIKELGIYLIADEIYSELTYGEPHYSLANEIREQTIVLNGLSKSHAMTGWRIGVIMASAPIVEHVLKIHQVTATCATSISQMAAEEAFNNGFNDSVEMRDAYRERRDYLQPLLEQMAFDVIAPDGAFYFFVKLPDYVTESSYQFALDFATEYKIALIPGDSFSQKGDRYLRISYAASMADLIVAMERLAKKMKSYKERKYFKARFKLQ</sequence>
<dbReference type="GO" id="GO:0030170">
    <property type="term" value="F:pyridoxal phosphate binding"/>
    <property type="evidence" value="ECO:0007669"/>
    <property type="project" value="InterPro"/>
</dbReference>
<evidence type="ECO:0000256" key="3">
    <source>
        <dbReference type="ARBA" id="ARBA00022576"/>
    </source>
</evidence>
<evidence type="ECO:0000256" key="4">
    <source>
        <dbReference type="ARBA" id="ARBA00022679"/>
    </source>
</evidence>
<dbReference type="STRING" id="1265861.BCAMP_08075"/>
<dbReference type="InterPro" id="IPR004838">
    <property type="entry name" value="NHTrfase_class1_PyrdxlP-BS"/>
</dbReference>
<dbReference type="PANTHER" id="PTHR46383">
    <property type="entry name" value="ASPARTATE AMINOTRANSFERASE"/>
    <property type="match status" value="1"/>
</dbReference>
<dbReference type="InterPro" id="IPR015421">
    <property type="entry name" value="PyrdxlP-dep_Trfase_major"/>
</dbReference>
<keyword evidence="3 6" id="KW-0032">Aminotransferase</keyword>
<dbReference type="GO" id="GO:0006520">
    <property type="term" value="P:amino acid metabolic process"/>
    <property type="evidence" value="ECO:0007669"/>
    <property type="project" value="InterPro"/>
</dbReference>
<evidence type="ECO:0000313" key="8">
    <source>
        <dbReference type="EMBL" id="EUJ39094.1"/>
    </source>
</evidence>
<dbReference type="EC" id="2.6.1.-" evidence="6"/>
<dbReference type="CDD" id="cd00609">
    <property type="entry name" value="AAT_like"/>
    <property type="match status" value="1"/>
</dbReference>
<dbReference type="Pfam" id="PF00155">
    <property type="entry name" value="Aminotran_1_2"/>
    <property type="match status" value="1"/>
</dbReference>
<comment type="caution">
    <text evidence="8">The sequence shown here is derived from an EMBL/GenBank/DDBJ whole genome shotgun (WGS) entry which is preliminary data.</text>
</comment>
<dbReference type="FunFam" id="3.40.640.10:FF:000033">
    <property type="entry name" value="Aspartate aminotransferase"/>
    <property type="match status" value="1"/>
</dbReference>
<dbReference type="InterPro" id="IPR015422">
    <property type="entry name" value="PyrdxlP-dep_Trfase_small"/>
</dbReference>
<dbReference type="EMBL" id="AODH01000031">
    <property type="protein sequence ID" value="EUJ39094.1"/>
    <property type="molecule type" value="Genomic_DNA"/>
</dbReference>
<evidence type="ECO:0000256" key="6">
    <source>
        <dbReference type="RuleBase" id="RU000481"/>
    </source>
</evidence>
<protein>
    <recommendedName>
        <fullName evidence="6">Aminotransferase</fullName>
        <ecNumber evidence="6">2.6.1.-</ecNumber>
    </recommendedName>
</protein>
<name>W7CI80_9LIST</name>
<evidence type="ECO:0000256" key="1">
    <source>
        <dbReference type="ARBA" id="ARBA00001933"/>
    </source>
</evidence>
<dbReference type="InterPro" id="IPR004839">
    <property type="entry name" value="Aminotransferase_I/II_large"/>
</dbReference>
<reference evidence="8 9" key="1">
    <citation type="submission" date="2012-12" db="EMBL/GenBank/DDBJ databases">
        <title>Novel taxa of Listeriaceae from agricultural environments in the United States.</title>
        <authorList>
            <person name="den Bakker H.C."/>
            <person name="Allred A."/>
            <person name="Warchocki S."/>
            <person name="Wright E.M."/>
            <person name="Burrell A."/>
            <person name="Nightingale K.K."/>
            <person name="Kephart D."/>
            <person name="Wiedmann M."/>
        </authorList>
    </citation>
    <scope>NUCLEOTIDE SEQUENCE [LARGE SCALE GENOMIC DNA]</scope>
    <source>
        <strain evidence="8 9">FSL F6-1037</strain>
    </source>
</reference>
<dbReference type="Proteomes" id="UP000019243">
    <property type="component" value="Unassembled WGS sequence"/>
</dbReference>
<evidence type="ECO:0000256" key="5">
    <source>
        <dbReference type="ARBA" id="ARBA00022898"/>
    </source>
</evidence>
<dbReference type="Gene3D" id="3.40.640.10">
    <property type="entry name" value="Type I PLP-dependent aspartate aminotransferase-like (Major domain)"/>
    <property type="match status" value="1"/>
</dbReference>
<keyword evidence="9" id="KW-1185">Reference proteome</keyword>
<gene>
    <name evidence="8" type="ORF">BCAMP_08075</name>
</gene>
<accession>W7CI80</accession>
<dbReference type="PROSITE" id="PS00105">
    <property type="entry name" value="AA_TRANSFER_CLASS_1"/>
    <property type="match status" value="1"/>
</dbReference>
<dbReference type="PANTHER" id="PTHR46383:SF4">
    <property type="entry name" value="AMINOTRANSFERASE"/>
    <property type="match status" value="1"/>
</dbReference>
<organism evidence="8 9">
    <name type="scientific">Brochothrix campestris FSL F6-1037</name>
    <dbReference type="NCBI Taxonomy" id="1265861"/>
    <lineage>
        <taxon>Bacteria</taxon>
        <taxon>Bacillati</taxon>
        <taxon>Bacillota</taxon>
        <taxon>Bacilli</taxon>
        <taxon>Bacillales</taxon>
        <taxon>Listeriaceae</taxon>
        <taxon>Brochothrix</taxon>
    </lineage>
</organism>
<dbReference type="RefSeq" id="WP_051456961.1">
    <property type="nucleotide sequence ID" value="NZ_AODH01000031.1"/>
</dbReference>
<keyword evidence="5" id="KW-0663">Pyridoxal phosphate</keyword>
<dbReference type="InterPro" id="IPR015424">
    <property type="entry name" value="PyrdxlP-dep_Trfase"/>
</dbReference>